<proteinExistence type="predicted"/>
<name>A0ABN2XZQ8_9MICC</name>
<dbReference type="SUPFAM" id="SSF54637">
    <property type="entry name" value="Thioesterase/thiol ester dehydrase-isomerase"/>
    <property type="match status" value="1"/>
</dbReference>
<dbReference type="InterPro" id="IPR029069">
    <property type="entry name" value="HotDog_dom_sf"/>
</dbReference>
<reference evidence="3 4" key="1">
    <citation type="journal article" date="2019" name="Int. J. Syst. Evol. Microbiol.">
        <title>The Global Catalogue of Microorganisms (GCM) 10K type strain sequencing project: providing services to taxonomists for standard genome sequencing and annotation.</title>
        <authorList>
            <consortium name="The Broad Institute Genomics Platform"/>
            <consortium name="The Broad Institute Genome Sequencing Center for Infectious Disease"/>
            <person name="Wu L."/>
            <person name="Ma J."/>
        </authorList>
    </citation>
    <scope>NUCLEOTIDE SEQUENCE [LARGE SCALE GENOMIC DNA]</scope>
    <source>
        <strain evidence="3 4">JCM 15914</strain>
    </source>
</reference>
<dbReference type="InterPro" id="IPR049449">
    <property type="entry name" value="TesB_ACOT8-like_N"/>
</dbReference>
<feature type="domain" description="Acyl-CoA thioesterase-like C-terminal" evidence="2">
    <location>
        <begin position="141"/>
        <end position="269"/>
    </location>
</feature>
<dbReference type="Gene3D" id="2.40.160.210">
    <property type="entry name" value="Acyl-CoA thioesterase, double hotdog domain"/>
    <property type="match status" value="1"/>
</dbReference>
<protein>
    <submittedName>
        <fullName evidence="3">Thioesterase family protein</fullName>
    </submittedName>
</protein>
<sequence length="274" mass="29687">MTTEPKPQHLGANGEDVPDAHYVRTGDHSFRTTVYTQGAWSPLEQHMAASSGLMVHEIERNHPREDVIPVRLSFDILGFIPGGDIEVNTRVLRPGKTIELLEATMSAGGRDCIRLSMWRLKTSDTQDVAGGEIQPLPPVKECPPVDMTETWAGGFIATLEAHLAREPRAGSAAGWLRIGHQIVAGEESSNTARFVSAIDTANGLAPRVEPGKWAFPNVDLSIHLIREPVSDWVGLDTNVEIGPGGVGLTHSELFDEDGPIGRVAQALTVRRMGD</sequence>
<dbReference type="InterPro" id="IPR049450">
    <property type="entry name" value="ACOT8-like_C"/>
</dbReference>
<comment type="caution">
    <text evidence="3">The sequence shown here is derived from an EMBL/GenBank/DDBJ whole genome shotgun (WGS) entry which is preliminary data.</text>
</comment>
<keyword evidence="4" id="KW-1185">Reference proteome</keyword>
<accession>A0ABN2XZQ8</accession>
<dbReference type="Pfam" id="PF20789">
    <property type="entry name" value="4HBT_3C"/>
    <property type="match status" value="1"/>
</dbReference>
<gene>
    <name evidence="3" type="ORF">GCM10009824_20460</name>
</gene>
<feature type="domain" description="Acyl-CoA thioesterase-like N-terminal HotDog" evidence="1">
    <location>
        <begin position="38"/>
        <end position="119"/>
    </location>
</feature>
<evidence type="ECO:0000259" key="2">
    <source>
        <dbReference type="Pfam" id="PF20789"/>
    </source>
</evidence>
<dbReference type="Pfam" id="PF13622">
    <property type="entry name" value="4HBT_3"/>
    <property type="match status" value="1"/>
</dbReference>
<organism evidence="3 4">
    <name type="scientific">Kocuria atrinae</name>
    <dbReference type="NCBI Taxonomy" id="592377"/>
    <lineage>
        <taxon>Bacteria</taxon>
        <taxon>Bacillati</taxon>
        <taxon>Actinomycetota</taxon>
        <taxon>Actinomycetes</taxon>
        <taxon>Micrococcales</taxon>
        <taxon>Micrococcaceae</taxon>
        <taxon>Kocuria</taxon>
    </lineage>
</organism>
<dbReference type="Proteomes" id="UP001500166">
    <property type="component" value="Unassembled WGS sequence"/>
</dbReference>
<evidence type="ECO:0000313" key="4">
    <source>
        <dbReference type="Proteomes" id="UP001500166"/>
    </source>
</evidence>
<dbReference type="RefSeq" id="WP_344224920.1">
    <property type="nucleotide sequence ID" value="NZ_BAAAQA010000020.1"/>
</dbReference>
<dbReference type="EMBL" id="BAAAQA010000020">
    <property type="protein sequence ID" value="GAA2119496.1"/>
    <property type="molecule type" value="Genomic_DNA"/>
</dbReference>
<evidence type="ECO:0000259" key="1">
    <source>
        <dbReference type="Pfam" id="PF13622"/>
    </source>
</evidence>
<dbReference type="InterPro" id="IPR042171">
    <property type="entry name" value="Acyl-CoA_hotdog"/>
</dbReference>
<evidence type="ECO:0000313" key="3">
    <source>
        <dbReference type="EMBL" id="GAA2119496.1"/>
    </source>
</evidence>